<comment type="caution">
    <text evidence="2">The sequence shown here is derived from an EMBL/GenBank/DDBJ whole genome shotgun (WGS) entry which is preliminary data.</text>
</comment>
<dbReference type="InterPro" id="IPR025272">
    <property type="entry name" value="SocA_Panacea"/>
</dbReference>
<organism evidence="2 3">
    <name type="scientific">Paludisphaera mucosa</name>
    <dbReference type="NCBI Taxonomy" id="3030827"/>
    <lineage>
        <taxon>Bacteria</taxon>
        <taxon>Pseudomonadati</taxon>
        <taxon>Planctomycetota</taxon>
        <taxon>Planctomycetia</taxon>
        <taxon>Isosphaerales</taxon>
        <taxon>Isosphaeraceae</taxon>
        <taxon>Paludisphaera</taxon>
    </lineage>
</organism>
<reference evidence="2 3" key="1">
    <citation type="submission" date="2023-03" db="EMBL/GenBank/DDBJ databases">
        <title>Paludisphaera mucosa sp. nov. a novel planctomycete from northern fen.</title>
        <authorList>
            <person name="Ivanova A."/>
        </authorList>
    </citation>
    <scope>NUCLEOTIDE SEQUENCE [LARGE SCALE GENOMIC DNA]</scope>
    <source>
        <strain evidence="2 3">Pla2</strain>
    </source>
</reference>
<name>A0ABT6F4G2_9BACT</name>
<sequence length="159" mass="18368">MSCRQCVQEVTNYIVWDSHEAGSYITLAKLQKLMYLAQARHLAIHGEPLFPGRFEAWAHGPVLRSVYNRFEKYGWRSLDEFVPRPKLDAHTEGFLKKLLDELGSFDARQLEAMTSRDEAWLAARVGAPDCVDGRWEGLISETLMRDVYRRQLKLEPAEV</sequence>
<evidence type="ECO:0000259" key="1">
    <source>
        <dbReference type="Pfam" id="PF13274"/>
    </source>
</evidence>
<accession>A0ABT6F4G2</accession>
<proteinExistence type="predicted"/>
<evidence type="ECO:0000313" key="2">
    <source>
        <dbReference type="EMBL" id="MDG3002483.1"/>
    </source>
</evidence>
<dbReference type="EMBL" id="JARRAG010000001">
    <property type="protein sequence ID" value="MDG3002483.1"/>
    <property type="molecule type" value="Genomic_DNA"/>
</dbReference>
<protein>
    <submittedName>
        <fullName evidence="2">DUF4065 domain-containing protein</fullName>
    </submittedName>
</protein>
<evidence type="ECO:0000313" key="3">
    <source>
        <dbReference type="Proteomes" id="UP001216907"/>
    </source>
</evidence>
<feature type="domain" description="Antitoxin SocA-like Panacea" evidence="1">
    <location>
        <begin position="30"/>
        <end position="120"/>
    </location>
</feature>
<dbReference type="RefSeq" id="WP_277858847.1">
    <property type="nucleotide sequence ID" value="NZ_JARRAG010000001.1"/>
</dbReference>
<dbReference type="Proteomes" id="UP001216907">
    <property type="component" value="Unassembled WGS sequence"/>
</dbReference>
<dbReference type="Pfam" id="PF13274">
    <property type="entry name" value="SocA_Panacea"/>
    <property type="match status" value="1"/>
</dbReference>
<gene>
    <name evidence="2" type="ORF">PZE19_01675</name>
</gene>
<keyword evidence="3" id="KW-1185">Reference proteome</keyword>